<organism evidence="1 2">
    <name type="scientific">Kribbella albertanoniae</name>
    <dbReference type="NCBI Taxonomy" id="1266829"/>
    <lineage>
        <taxon>Bacteria</taxon>
        <taxon>Bacillati</taxon>
        <taxon>Actinomycetota</taxon>
        <taxon>Actinomycetes</taxon>
        <taxon>Propionibacteriales</taxon>
        <taxon>Kribbellaceae</taxon>
        <taxon>Kribbella</taxon>
    </lineage>
</organism>
<protein>
    <recommendedName>
        <fullName evidence="3">NmrA-like domain-containing protein</fullName>
    </recommendedName>
</protein>
<evidence type="ECO:0008006" key="3">
    <source>
        <dbReference type="Google" id="ProtNLM"/>
    </source>
</evidence>
<dbReference type="OrthoDB" id="3243290at2"/>
<dbReference type="EMBL" id="SMKA01000038">
    <property type="protein sequence ID" value="TDC30979.1"/>
    <property type="molecule type" value="Genomic_DNA"/>
</dbReference>
<dbReference type="SUPFAM" id="SSF51735">
    <property type="entry name" value="NAD(P)-binding Rossmann-fold domains"/>
    <property type="match status" value="1"/>
</dbReference>
<gene>
    <name evidence="1" type="ORF">E1261_12020</name>
</gene>
<reference evidence="1 2" key="1">
    <citation type="submission" date="2019-03" db="EMBL/GenBank/DDBJ databases">
        <title>Draft genome sequences of novel Actinobacteria.</title>
        <authorList>
            <person name="Sahin N."/>
            <person name="Ay H."/>
            <person name="Saygin H."/>
        </authorList>
    </citation>
    <scope>NUCLEOTIDE SEQUENCE [LARGE SCALE GENOMIC DNA]</scope>
    <source>
        <strain evidence="1 2">JCM 30547</strain>
    </source>
</reference>
<dbReference type="InterPro" id="IPR036291">
    <property type="entry name" value="NAD(P)-bd_dom_sf"/>
</dbReference>
<evidence type="ECO:0000313" key="1">
    <source>
        <dbReference type="EMBL" id="TDC30979.1"/>
    </source>
</evidence>
<accession>A0A4R4Q7E2</accession>
<dbReference type="Proteomes" id="UP000295075">
    <property type="component" value="Unassembled WGS sequence"/>
</dbReference>
<evidence type="ECO:0000313" key="2">
    <source>
        <dbReference type="Proteomes" id="UP000295075"/>
    </source>
</evidence>
<name>A0A4R4Q7E2_9ACTN</name>
<dbReference type="Gene3D" id="3.40.50.720">
    <property type="entry name" value="NAD(P)-binding Rossmann-like Domain"/>
    <property type="match status" value="1"/>
</dbReference>
<sequence length="156" mass="17523">MDEFAREEIMSGRYPFPLAGANRVDLADLAHVAQVALTDPDFPAGEYPIVGPNSISGADCAAEWSRALGRPVQYTGDDAHQWMAFLGKQFSGQKLADMQKTYTLLAKRTWPTDVKEMAVTERLLKRPPTSYRDYVDRMAHEWLGLQTDRQSGQSTR</sequence>
<dbReference type="InterPro" id="IPR051604">
    <property type="entry name" value="Ergot_Alk_Oxidoreductase"/>
</dbReference>
<comment type="caution">
    <text evidence="1">The sequence shown here is derived from an EMBL/GenBank/DDBJ whole genome shotgun (WGS) entry which is preliminary data.</text>
</comment>
<proteinExistence type="predicted"/>
<dbReference type="PANTHER" id="PTHR43162">
    <property type="match status" value="1"/>
</dbReference>
<dbReference type="AlphaFoldDB" id="A0A4R4Q7E2"/>
<dbReference type="PANTHER" id="PTHR43162:SF1">
    <property type="entry name" value="PRESTALK A DIFFERENTIATION PROTEIN A"/>
    <property type="match status" value="1"/>
</dbReference>
<keyword evidence="2" id="KW-1185">Reference proteome</keyword>
<dbReference type="RefSeq" id="WP_132405861.1">
    <property type="nucleotide sequence ID" value="NZ_SMKA01000038.1"/>
</dbReference>